<organism evidence="2 3">
    <name type="scientific">Candidatus Kaiserbacteria bacterium RIFCSPHIGHO2_02_FULL_55_20</name>
    <dbReference type="NCBI Taxonomy" id="1798497"/>
    <lineage>
        <taxon>Bacteria</taxon>
        <taxon>Candidatus Kaiseribacteriota</taxon>
    </lineage>
</organism>
<gene>
    <name evidence="2" type="ORF">A3D71_02105</name>
</gene>
<dbReference type="InterPro" id="IPR021729">
    <property type="entry name" value="DUF3298"/>
</dbReference>
<dbReference type="Gene3D" id="3.30.565.40">
    <property type="entry name" value="Fervidobacterium nodosum Rt17-B1 like"/>
    <property type="match status" value="1"/>
</dbReference>
<dbReference type="Proteomes" id="UP000177652">
    <property type="component" value="Unassembled WGS sequence"/>
</dbReference>
<evidence type="ECO:0000259" key="1">
    <source>
        <dbReference type="Pfam" id="PF11738"/>
    </source>
</evidence>
<reference evidence="2 3" key="1">
    <citation type="journal article" date="2016" name="Nat. Commun.">
        <title>Thousands of microbial genomes shed light on interconnected biogeochemical processes in an aquifer system.</title>
        <authorList>
            <person name="Anantharaman K."/>
            <person name="Brown C.T."/>
            <person name="Hug L.A."/>
            <person name="Sharon I."/>
            <person name="Castelle C.J."/>
            <person name="Probst A.J."/>
            <person name="Thomas B.C."/>
            <person name="Singh A."/>
            <person name="Wilkins M.J."/>
            <person name="Karaoz U."/>
            <person name="Brodie E.L."/>
            <person name="Williams K.H."/>
            <person name="Hubbard S.S."/>
            <person name="Banfield J.F."/>
        </authorList>
    </citation>
    <scope>NUCLEOTIDE SEQUENCE [LARGE SCALE GENOMIC DNA]</scope>
</reference>
<accession>A0A1F6DXI5</accession>
<dbReference type="EMBL" id="MFLK01000024">
    <property type="protein sequence ID" value="OGG65990.1"/>
    <property type="molecule type" value="Genomic_DNA"/>
</dbReference>
<feature type="domain" description="DUF3298" evidence="1">
    <location>
        <begin position="175"/>
        <end position="228"/>
    </location>
</feature>
<dbReference type="STRING" id="1798497.A3D71_02105"/>
<proteinExistence type="predicted"/>
<name>A0A1F6DXI5_9BACT</name>
<evidence type="ECO:0000313" key="2">
    <source>
        <dbReference type="EMBL" id="OGG65990.1"/>
    </source>
</evidence>
<dbReference type="Pfam" id="PF11738">
    <property type="entry name" value="DUF3298"/>
    <property type="match status" value="1"/>
</dbReference>
<dbReference type="InterPro" id="IPR037126">
    <property type="entry name" value="PdaC/RsiV-like_sf"/>
</dbReference>
<protein>
    <recommendedName>
        <fullName evidence="1">DUF3298 domain-containing protein</fullName>
    </recommendedName>
</protein>
<dbReference type="Gene3D" id="3.90.640.20">
    <property type="entry name" value="Heat-shock cognate protein, ATPase"/>
    <property type="match status" value="1"/>
</dbReference>
<dbReference type="AlphaFoldDB" id="A0A1F6DXI5"/>
<comment type="caution">
    <text evidence="2">The sequence shown here is derived from an EMBL/GenBank/DDBJ whole genome shotgun (WGS) entry which is preliminary data.</text>
</comment>
<sequence length="233" mass="24992">MRRLIGYVLALVVLTGVAYAVYLFAPRAPEASVPSDVAAGSTTGQGTEMRVTDVYESTNAYRIEAHYPQFGIPAADEKIKAVVDAAIAGFKSYPTNPPDSSTPQNEFAGSFNSTYVGPDVVSVALSFSEDTGGAHPNTVVVGVNVDRKTGKELTLDDALALLGKTLSQVADNSLVQLKSELGENFIFPDGAKGEPANYSTFLVSKDKVTFIFNNYQVAPYSSGRQSVWFKRMK</sequence>
<evidence type="ECO:0000313" key="3">
    <source>
        <dbReference type="Proteomes" id="UP000177652"/>
    </source>
</evidence>